<evidence type="ECO:0000313" key="2">
    <source>
        <dbReference type="EMBL" id="KAJ7318510.1"/>
    </source>
</evidence>
<name>A0AAD6ZDS3_9AGAR</name>
<dbReference type="EMBL" id="JARIHO010000057">
    <property type="protein sequence ID" value="KAJ7318510.1"/>
    <property type="molecule type" value="Genomic_DNA"/>
</dbReference>
<sequence length="135" mass="14457">MFDINACSGPTSASRWLISAQQIYLTTAALIAVAFTPRANAEGCYNGGNTNAEECSQFYDDFCTAAVYGSATTPSLDPPTLLRTSIALWLMFGLATGARQLEDCTHRMGISTNSTQTMAGAVRNQILTQHPDTHS</sequence>
<feature type="signal peptide" evidence="1">
    <location>
        <begin position="1"/>
        <end position="41"/>
    </location>
</feature>
<accession>A0AAD6ZDS3</accession>
<dbReference type="AlphaFoldDB" id="A0AAD6ZDS3"/>
<reference evidence="2" key="1">
    <citation type="submission" date="2023-03" db="EMBL/GenBank/DDBJ databases">
        <title>Massive genome expansion in bonnet fungi (Mycena s.s.) driven by repeated elements and novel gene families across ecological guilds.</title>
        <authorList>
            <consortium name="Lawrence Berkeley National Laboratory"/>
            <person name="Harder C.B."/>
            <person name="Miyauchi S."/>
            <person name="Viragh M."/>
            <person name="Kuo A."/>
            <person name="Thoen E."/>
            <person name="Andreopoulos B."/>
            <person name="Lu D."/>
            <person name="Skrede I."/>
            <person name="Drula E."/>
            <person name="Henrissat B."/>
            <person name="Morin E."/>
            <person name="Kohler A."/>
            <person name="Barry K."/>
            <person name="LaButti K."/>
            <person name="Morin E."/>
            <person name="Salamov A."/>
            <person name="Lipzen A."/>
            <person name="Mereny Z."/>
            <person name="Hegedus B."/>
            <person name="Baldrian P."/>
            <person name="Stursova M."/>
            <person name="Weitz H."/>
            <person name="Taylor A."/>
            <person name="Grigoriev I.V."/>
            <person name="Nagy L.G."/>
            <person name="Martin F."/>
            <person name="Kauserud H."/>
        </authorList>
    </citation>
    <scope>NUCLEOTIDE SEQUENCE</scope>
    <source>
        <strain evidence="2">CBHHK002</strain>
    </source>
</reference>
<feature type="chain" id="PRO_5042167184" evidence="1">
    <location>
        <begin position="42"/>
        <end position="135"/>
    </location>
</feature>
<evidence type="ECO:0000256" key="1">
    <source>
        <dbReference type="SAM" id="SignalP"/>
    </source>
</evidence>
<proteinExistence type="predicted"/>
<dbReference type="Proteomes" id="UP001218218">
    <property type="component" value="Unassembled WGS sequence"/>
</dbReference>
<gene>
    <name evidence="2" type="ORF">DFH08DRAFT_819790</name>
</gene>
<organism evidence="2 3">
    <name type="scientific">Mycena albidolilacea</name>
    <dbReference type="NCBI Taxonomy" id="1033008"/>
    <lineage>
        <taxon>Eukaryota</taxon>
        <taxon>Fungi</taxon>
        <taxon>Dikarya</taxon>
        <taxon>Basidiomycota</taxon>
        <taxon>Agaricomycotina</taxon>
        <taxon>Agaricomycetes</taxon>
        <taxon>Agaricomycetidae</taxon>
        <taxon>Agaricales</taxon>
        <taxon>Marasmiineae</taxon>
        <taxon>Mycenaceae</taxon>
        <taxon>Mycena</taxon>
    </lineage>
</organism>
<protein>
    <submittedName>
        <fullName evidence="2">Uncharacterized protein</fullName>
    </submittedName>
</protein>
<comment type="caution">
    <text evidence="2">The sequence shown here is derived from an EMBL/GenBank/DDBJ whole genome shotgun (WGS) entry which is preliminary data.</text>
</comment>
<keyword evidence="1" id="KW-0732">Signal</keyword>
<keyword evidence="3" id="KW-1185">Reference proteome</keyword>
<evidence type="ECO:0000313" key="3">
    <source>
        <dbReference type="Proteomes" id="UP001218218"/>
    </source>
</evidence>